<evidence type="ECO:0000313" key="4">
    <source>
        <dbReference type="Proteomes" id="UP000279422"/>
    </source>
</evidence>
<evidence type="ECO:0000256" key="2">
    <source>
        <dbReference type="SAM" id="Phobius"/>
    </source>
</evidence>
<gene>
    <name evidence="3" type="ORF">DRJ00_04250</name>
</gene>
<keyword evidence="2" id="KW-0472">Membrane</keyword>
<feature type="non-terminal residue" evidence="3">
    <location>
        <position position="127"/>
    </location>
</feature>
<reference evidence="3 4" key="1">
    <citation type="submission" date="2018-06" db="EMBL/GenBank/DDBJ databases">
        <title>Extensive metabolic versatility and redundancy in microbially diverse, dynamic hydrothermal sediments.</title>
        <authorList>
            <person name="Dombrowski N."/>
            <person name="Teske A."/>
            <person name="Baker B.J."/>
        </authorList>
    </citation>
    <scope>NUCLEOTIDE SEQUENCE [LARGE SCALE GENOMIC DNA]</scope>
    <source>
        <strain evidence="3">B47_G16</strain>
    </source>
</reference>
<accession>A0A497E3T4</accession>
<feature type="coiled-coil region" evidence="1">
    <location>
        <begin position="40"/>
        <end position="124"/>
    </location>
</feature>
<dbReference type="AlphaFoldDB" id="A0A497E3T4"/>
<keyword evidence="1" id="KW-0175">Coiled coil</keyword>
<evidence type="ECO:0000256" key="1">
    <source>
        <dbReference type="SAM" id="Coils"/>
    </source>
</evidence>
<evidence type="ECO:0000313" key="3">
    <source>
        <dbReference type="EMBL" id="RLE09400.1"/>
    </source>
</evidence>
<organism evidence="3 4">
    <name type="scientific">Aerophobetes bacterium</name>
    <dbReference type="NCBI Taxonomy" id="2030807"/>
    <lineage>
        <taxon>Bacteria</taxon>
        <taxon>Candidatus Aerophobota</taxon>
    </lineage>
</organism>
<feature type="transmembrane region" description="Helical" evidence="2">
    <location>
        <begin position="12"/>
        <end position="31"/>
    </location>
</feature>
<dbReference type="EMBL" id="QMPZ01000047">
    <property type="protein sequence ID" value="RLE09400.1"/>
    <property type="molecule type" value="Genomic_DNA"/>
</dbReference>
<dbReference type="Proteomes" id="UP000279422">
    <property type="component" value="Unassembled WGS sequence"/>
</dbReference>
<protein>
    <submittedName>
        <fullName evidence="3">Uncharacterized protein</fullName>
    </submittedName>
</protein>
<comment type="caution">
    <text evidence="3">The sequence shown here is derived from an EMBL/GenBank/DDBJ whole genome shotgun (WGS) entry which is preliminary data.</text>
</comment>
<keyword evidence="2" id="KW-0812">Transmembrane</keyword>
<name>A0A497E3T4_UNCAE</name>
<proteinExistence type="predicted"/>
<sequence length="127" mass="14472">MLTKKRKLLYNGLIGCLIWGVIMCMGVSAGAQQESLEKQLAEAKAAIADQITIIEKLKDNFFEVTGTLEKEIDRLKKVSAEKEKTIKKMTDNYFKVTGELKDKIEELQAQNAEQKELIQKITDNFFK</sequence>
<keyword evidence="2" id="KW-1133">Transmembrane helix</keyword>